<comment type="caution">
    <text evidence="1">The sequence shown here is derived from an EMBL/GenBank/DDBJ whole genome shotgun (WGS) entry which is preliminary data.</text>
</comment>
<evidence type="ECO:0000313" key="2">
    <source>
        <dbReference type="Proteomes" id="UP000654367"/>
    </source>
</evidence>
<protein>
    <recommendedName>
        <fullName evidence="3">Glycosyltransferase</fullName>
    </recommendedName>
</protein>
<accession>A0ABQ2Q4L5</accession>
<evidence type="ECO:0008006" key="3">
    <source>
        <dbReference type="Google" id="ProtNLM"/>
    </source>
</evidence>
<reference evidence="2" key="1">
    <citation type="journal article" date="2019" name="Int. J. Syst. Evol. Microbiol.">
        <title>The Global Catalogue of Microorganisms (GCM) 10K type strain sequencing project: providing services to taxonomists for standard genome sequencing and annotation.</title>
        <authorList>
            <consortium name="The Broad Institute Genomics Platform"/>
            <consortium name="The Broad Institute Genome Sequencing Center for Infectious Disease"/>
            <person name="Wu L."/>
            <person name="Ma J."/>
        </authorList>
    </citation>
    <scope>NUCLEOTIDE SEQUENCE [LARGE SCALE GENOMIC DNA]</scope>
    <source>
        <strain evidence="2">JCM 32304</strain>
    </source>
</reference>
<proteinExistence type="predicted"/>
<sequence length="877" mass="97244">MTTEVQQDKTKGYIDILAAGKLLGWVFNPQSPNKPVDFYVVVNGNVVTKGCANIFRQDLAEAGFGEGYCGFEIFFDLPFDVVTNKEITLVDEHGDAIVGASFVVANKSLEVDFVGAKSHQFNFTLNSADELQHHFTLYIDNVAITKKMVPSIVGVNNFTITLPPQFVRPFNGYYKLASDHAACFVWSDYVQLAPLISASHLVVDPINNSNCLLEQNRLSLLSNQLKYNTTANVELYTKAYANLTSSANHAISNNTIDLPIVDKPVYSVILPSGLSQDEALTMLSSIVMSMPAANYEVLCLDDNPEIASVNNLIRVDSSSHLNSATSSSDLLRMARGEFIILCPQYVEFGFALVDFLVEPLAQQHIGFVASKVIDSVGQIIDAGFNSTNDNIEGLALHSRNCVTKHVDYALVGPSVYRASDIKPLSFPVEQNHLIQSIIFLQSSLSKQQMGVVFGNSQCFSHRHNLTVNTETLLRDTTLEFNASIESSLLSVATGKPLLGTILMLDAYTPSPDKDAGSYAAIQEITLIQSLGYKVIFLPMHFVHSAKYTTQLQNMGVEVCYAPYYPSVGDALCQRLPELSAIYITRYNVAIHYIDFLKETAPNLPIIFNNADLHFLREIRSALAIAAKGTEQAKIESEAALTNALRTKQLELDVINKADAVLSYNDAEHAVMTSHVLKQSNIFKCPWVLTDKPEPKPFELREGVAFLGGYKHQPNVEAVEFFMESIFPELLKQNPSVTVYFYGSHMPDSFKQYQHPQIKLVGYIENLDDVFQRHRVFIAPLLSGAGIKGKVLESAAYGLPSVLSPVAAESTGLSHNISTLIAETPQQWAEYITCLNTDNILWERLSRNQRTLANEKYSFSQAQDKMRKVFNYLNMTTC</sequence>
<name>A0ABQ2Q4L5_9GAMM</name>
<gene>
    <name evidence="1" type="ORF">GCM10009409_15950</name>
</gene>
<dbReference type="EMBL" id="BMQV01000012">
    <property type="protein sequence ID" value="GGP50271.1"/>
    <property type="molecule type" value="Genomic_DNA"/>
</dbReference>
<dbReference type="RefSeq" id="WP_188919097.1">
    <property type="nucleotide sequence ID" value="NZ_BMQV01000012.1"/>
</dbReference>
<dbReference type="Pfam" id="PF13692">
    <property type="entry name" value="Glyco_trans_1_4"/>
    <property type="match status" value="1"/>
</dbReference>
<keyword evidence="2" id="KW-1185">Reference proteome</keyword>
<dbReference type="Gene3D" id="3.40.50.2000">
    <property type="entry name" value="Glycogen Phosphorylase B"/>
    <property type="match status" value="1"/>
</dbReference>
<organism evidence="1 2">
    <name type="scientific">Shewanella saliphila</name>
    <dbReference type="NCBI Taxonomy" id="2282698"/>
    <lineage>
        <taxon>Bacteria</taxon>
        <taxon>Pseudomonadati</taxon>
        <taxon>Pseudomonadota</taxon>
        <taxon>Gammaproteobacteria</taxon>
        <taxon>Alteromonadales</taxon>
        <taxon>Shewanellaceae</taxon>
        <taxon>Shewanella</taxon>
    </lineage>
</organism>
<dbReference type="SUPFAM" id="SSF53756">
    <property type="entry name" value="UDP-Glycosyltransferase/glycogen phosphorylase"/>
    <property type="match status" value="1"/>
</dbReference>
<evidence type="ECO:0000313" key="1">
    <source>
        <dbReference type="EMBL" id="GGP50271.1"/>
    </source>
</evidence>
<dbReference type="Proteomes" id="UP000654367">
    <property type="component" value="Unassembled WGS sequence"/>
</dbReference>